<feature type="region of interest" description="Disordered" evidence="1">
    <location>
        <begin position="283"/>
        <end position="316"/>
    </location>
</feature>
<organism evidence="2 3">
    <name type="scientific">Ensete ventricosum</name>
    <name type="common">Abyssinian banana</name>
    <name type="synonym">Musa ensete</name>
    <dbReference type="NCBI Taxonomy" id="4639"/>
    <lineage>
        <taxon>Eukaryota</taxon>
        <taxon>Viridiplantae</taxon>
        <taxon>Streptophyta</taxon>
        <taxon>Embryophyta</taxon>
        <taxon>Tracheophyta</taxon>
        <taxon>Spermatophyta</taxon>
        <taxon>Magnoliopsida</taxon>
        <taxon>Liliopsida</taxon>
        <taxon>Zingiberales</taxon>
        <taxon>Musaceae</taxon>
        <taxon>Ensete</taxon>
    </lineage>
</organism>
<feature type="compositionally biased region" description="Basic residues" evidence="1">
    <location>
        <begin position="48"/>
        <end position="57"/>
    </location>
</feature>
<feature type="region of interest" description="Disordered" evidence="1">
    <location>
        <begin position="40"/>
        <end position="223"/>
    </location>
</feature>
<feature type="compositionally biased region" description="Basic residues" evidence="1">
    <location>
        <begin position="213"/>
        <end position="222"/>
    </location>
</feature>
<comment type="caution">
    <text evidence="2">The sequence shown here is derived from an EMBL/GenBank/DDBJ whole genome shotgun (WGS) entry which is preliminary data.</text>
</comment>
<feature type="compositionally biased region" description="Basic and acidic residues" evidence="1">
    <location>
        <begin position="283"/>
        <end position="293"/>
    </location>
</feature>
<dbReference type="Proteomes" id="UP001222027">
    <property type="component" value="Unassembled WGS sequence"/>
</dbReference>
<accession>A0AAV8R783</accession>
<gene>
    <name evidence="2" type="ORF">OPV22_008703</name>
</gene>
<evidence type="ECO:0000313" key="2">
    <source>
        <dbReference type="EMBL" id="KAJ8498151.1"/>
    </source>
</evidence>
<name>A0AAV8R783_ENSVE</name>
<proteinExistence type="predicted"/>
<feature type="compositionally biased region" description="Pro residues" evidence="1">
    <location>
        <begin position="58"/>
        <end position="77"/>
    </location>
</feature>
<dbReference type="PANTHER" id="PTHR37614:SF2">
    <property type="entry name" value="OS02G0121400 PROTEIN"/>
    <property type="match status" value="1"/>
</dbReference>
<dbReference type="EMBL" id="JAQQAF010000003">
    <property type="protein sequence ID" value="KAJ8498151.1"/>
    <property type="molecule type" value="Genomic_DNA"/>
</dbReference>
<protein>
    <submittedName>
        <fullName evidence="2">Uncharacterized protein</fullName>
    </submittedName>
</protein>
<feature type="compositionally biased region" description="Basic residues" evidence="1">
    <location>
        <begin position="307"/>
        <end position="316"/>
    </location>
</feature>
<keyword evidence="3" id="KW-1185">Reference proteome</keyword>
<evidence type="ECO:0000256" key="1">
    <source>
        <dbReference type="SAM" id="MobiDB-lite"/>
    </source>
</evidence>
<dbReference type="PANTHER" id="PTHR37614">
    <property type="entry name" value="OS02G0121400 PROTEIN"/>
    <property type="match status" value="1"/>
</dbReference>
<reference evidence="2 3" key="1">
    <citation type="submission" date="2022-12" db="EMBL/GenBank/DDBJ databases">
        <title>Chromosome-scale assembly of the Ensete ventricosum genome.</title>
        <authorList>
            <person name="Dussert Y."/>
            <person name="Stocks J."/>
            <person name="Wendawek A."/>
            <person name="Woldeyes F."/>
            <person name="Nichols R.A."/>
            <person name="Borrell J.S."/>
        </authorList>
    </citation>
    <scope>NUCLEOTIDE SEQUENCE [LARGE SCALE GENOMIC DNA]</scope>
    <source>
        <strain evidence="3">cv. Maze</strain>
        <tissue evidence="2">Seeds</tissue>
    </source>
</reference>
<sequence length="316" mass="33948">MWPLREPPTDEELQVAGILCNLEELILKDEFRRSNLSLVAGMSSWGTKKPRTLRHKPPGPPSTLPTPPSVPPPPPPTADEGGGDGCGGPRSSSPVTPLSFPGSRGDNDDAGPSALATLGQSRHTVENDFGSSAALPSLPGNRPDHNDSLATSGHGRHIVVDDVGPSELATSRQETHTVDGDTGPSAPPFSVPRNRSENNDAGPRGAAPLPRGKQFKNPKRRRKELEKAAAALAHAHHISLDLELRLRQPSPPAAVHHPTLASVRPPGETAAALRWGCELQLRKQSADRKEVSRLARKRRMEIQREKKMQKKAKGSD</sequence>
<evidence type="ECO:0000313" key="3">
    <source>
        <dbReference type="Proteomes" id="UP001222027"/>
    </source>
</evidence>
<dbReference type="AlphaFoldDB" id="A0AAV8R783"/>